<evidence type="ECO:0000256" key="5">
    <source>
        <dbReference type="SAM" id="Coils"/>
    </source>
</evidence>
<dbReference type="GO" id="GO:0003924">
    <property type="term" value="F:GTPase activity"/>
    <property type="evidence" value="ECO:0007669"/>
    <property type="project" value="InterPro"/>
</dbReference>
<protein>
    <submittedName>
        <fullName evidence="8">Interferon-induced guanylate-binding 1-like</fullName>
    </submittedName>
</protein>
<dbReference type="GO" id="GO:0005525">
    <property type="term" value="F:GTP binding"/>
    <property type="evidence" value="ECO:0007669"/>
    <property type="project" value="UniProtKB-KW"/>
</dbReference>
<dbReference type="SUPFAM" id="SSF48340">
    <property type="entry name" value="Interferon-induced guanylate-binding protein 1 (GBP1), C-terminal domain"/>
    <property type="match status" value="1"/>
</dbReference>
<evidence type="ECO:0000313" key="9">
    <source>
        <dbReference type="Proteomes" id="UP000239649"/>
    </source>
</evidence>
<keyword evidence="9" id="KW-1185">Reference proteome</keyword>
<dbReference type="EMBL" id="LHPF02000001">
    <property type="protein sequence ID" value="PSC76322.1"/>
    <property type="molecule type" value="Genomic_DNA"/>
</dbReference>
<feature type="coiled-coil region" evidence="5">
    <location>
        <begin position="619"/>
        <end position="727"/>
    </location>
</feature>
<dbReference type="InterPro" id="IPR027417">
    <property type="entry name" value="P-loop_NTPase"/>
</dbReference>
<keyword evidence="5" id="KW-0175">Coiled coil</keyword>
<dbReference type="InterPro" id="IPR030386">
    <property type="entry name" value="G_GB1_RHD3_dom"/>
</dbReference>
<gene>
    <name evidence="8" type="primary">g241</name>
    <name evidence="8" type="ORF">C2E20_0241</name>
</gene>
<dbReference type="Gene3D" id="1.20.1000.10">
    <property type="entry name" value="Guanylate-binding protein, C-terminal domain"/>
    <property type="match status" value="1"/>
</dbReference>
<dbReference type="PROSITE" id="PS51715">
    <property type="entry name" value="G_GB1_RHD3"/>
    <property type="match status" value="1"/>
</dbReference>
<evidence type="ECO:0000256" key="2">
    <source>
        <dbReference type="ARBA" id="ARBA00022801"/>
    </source>
</evidence>
<dbReference type="Pfam" id="PF02841">
    <property type="entry name" value="GBP_C"/>
    <property type="match status" value="1"/>
</dbReference>
<dbReference type="InterPro" id="IPR003191">
    <property type="entry name" value="Guanylate-bd/ATL_C"/>
</dbReference>
<keyword evidence="3" id="KW-0342">GTP-binding</keyword>
<dbReference type="Gene3D" id="3.40.50.300">
    <property type="entry name" value="P-loop containing nucleotide triphosphate hydrolases"/>
    <property type="match status" value="1"/>
</dbReference>
<feature type="region of interest" description="Disordered" evidence="6">
    <location>
        <begin position="1"/>
        <end position="35"/>
    </location>
</feature>
<dbReference type="SUPFAM" id="SSF52540">
    <property type="entry name" value="P-loop containing nucleoside triphosphate hydrolases"/>
    <property type="match status" value="1"/>
</dbReference>
<evidence type="ECO:0000313" key="8">
    <source>
        <dbReference type="EMBL" id="PSC76322.1"/>
    </source>
</evidence>
<keyword evidence="2" id="KW-0378">Hydrolase</keyword>
<comment type="similarity">
    <text evidence="4">Belongs to the TRAFAC class dynamin-like GTPase superfamily. GB1/RHD3 GTPase family.</text>
</comment>
<name>A0A2P6VQF9_9CHLO</name>
<keyword evidence="1" id="KW-0547">Nucleotide-binding</keyword>
<evidence type="ECO:0000256" key="1">
    <source>
        <dbReference type="ARBA" id="ARBA00022741"/>
    </source>
</evidence>
<evidence type="ECO:0000256" key="4">
    <source>
        <dbReference type="PROSITE-ProRule" id="PRU01052"/>
    </source>
</evidence>
<dbReference type="InterPro" id="IPR015894">
    <property type="entry name" value="Guanylate-bd_N"/>
</dbReference>
<organism evidence="8 9">
    <name type="scientific">Micractinium conductrix</name>
    <dbReference type="NCBI Taxonomy" id="554055"/>
    <lineage>
        <taxon>Eukaryota</taxon>
        <taxon>Viridiplantae</taxon>
        <taxon>Chlorophyta</taxon>
        <taxon>core chlorophytes</taxon>
        <taxon>Trebouxiophyceae</taxon>
        <taxon>Chlorellales</taxon>
        <taxon>Chlorellaceae</taxon>
        <taxon>Chlorella clade</taxon>
        <taxon>Micractinium</taxon>
    </lineage>
</organism>
<dbReference type="InterPro" id="IPR036543">
    <property type="entry name" value="Guanylate-bd_C_sf"/>
</dbReference>
<accession>A0A2P6VQF9</accession>
<dbReference type="OrthoDB" id="2135133at2759"/>
<evidence type="ECO:0000259" key="7">
    <source>
        <dbReference type="PROSITE" id="PS51715"/>
    </source>
</evidence>
<feature type="coiled-coil region" evidence="5">
    <location>
        <begin position="504"/>
        <end position="564"/>
    </location>
</feature>
<dbReference type="PANTHER" id="PTHR10751">
    <property type="entry name" value="GUANYLATE BINDING PROTEIN"/>
    <property type="match status" value="1"/>
</dbReference>
<feature type="domain" description="GB1/RHD3-type G" evidence="7">
    <location>
        <begin position="61"/>
        <end position="304"/>
    </location>
</feature>
<proteinExistence type="inferred from homology"/>
<dbReference type="AlphaFoldDB" id="A0A2P6VQF9"/>
<dbReference type="Proteomes" id="UP000239649">
    <property type="component" value="Unassembled WGS sequence"/>
</dbReference>
<comment type="caution">
    <text evidence="8">The sequence shown here is derived from an EMBL/GenBank/DDBJ whole genome shotgun (WGS) entry which is preliminary data.</text>
</comment>
<evidence type="ECO:0000256" key="6">
    <source>
        <dbReference type="SAM" id="MobiDB-lite"/>
    </source>
</evidence>
<reference evidence="8 9" key="1">
    <citation type="journal article" date="2018" name="Plant J.">
        <title>Genome sequences of Chlorella sorokiniana UTEX 1602 and Micractinium conductrix SAG 241.80: implications to maltose excretion by a green alga.</title>
        <authorList>
            <person name="Arriola M.B."/>
            <person name="Velmurugan N."/>
            <person name="Zhang Y."/>
            <person name="Plunkett M.H."/>
            <person name="Hondzo H."/>
            <person name="Barney B.M."/>
        </authorList>
    </citation>
    <scope>NUCLEOTIDE SEQUENCE [LARGE SCALE GENOMIC DNA]</scope>
    <source>
        <strain evidence="8 9">SAG 241.80</strain>
    </source>
</reference>
<dbReference type="Pfam" id="PF02263">
    <property type="entry name" value="GBP"/>
    <property type="match status" value="1"/>
</dbReference>
<evidence type="ECO:0000256" key="3">
    <source>
        <dbReference type="ARBA" id="ARBA00023134"/>
    </source>
</evidence>
<dbReference type="CDD" id="cd01851">
    <property type="entry name" value="GBP"/>
    <property type="match status" value="1"/>
</dbReference>
<sequence length="809" mass="87215">MTSWFRGRGAAATPPAGTPPGPAGGSTPSGQGVPLELISYDQNTGKFKLGAEALEALKRTRGPVGVVAVCGRARQGKSFILNQVLGRTGGFQVAPTHRPCTKGLWMWSAPVEHRGPDGSPYSLVLLDTEGIDAYDQTGQYSTQIFSLAVLLSSLFVFNQMGGIDEAALDRLSLVTEMTKHIRVRASGGNDDSASELASFTPKFLWLLRDFYLRLEEDGRQVTPRDYLETALQPLHGTGRAVEAKNQIRESIKSLFPDRDCFTLVRPVNDEDELARLDELPSGQMRPEFREGLHRLTQLIFSKAQPKRLGTQILSGPMLAGLTEAYVTAINNGAVPTIATAWQGVAEAESRRASDAAVAAYTQTFREDVPTEEAPLEAEHQHALMAAQKAFGEIAIGDPEVRKANDTRWREACHARFAQLRDRKLAQAAAACEKLINEATVRLAALARQEGATVERMQEEVAAFEQSYKASPAASGPTKWPRFAEFLRDAYGGAVRDLSARIEERRKAEAAAAAQQAEVARLQAQQAEARLATAEAGVTQLRQQAGELERQLREAQAELARERAAVAASATRIATLEQQVQHLSQSKEAEARSLGQQAQAQLAAAQAAAASEAAALRAAQSDAGREAQQAQQALAAAQTELASLRQQVAASGAAAQGASGRLAALEAEKEGLSNSVQMLAADKAELQRAKEAADRALVDVQQRMKAREADLKAQLRAKEEEALRAAQAAAAAPPPRVAAAAYDEPAPMEDAGGDEFEDAENLPNISKMTIPQMKDWLMEHGREADVWTLASKKGKKADFEKLMREVTGQL</sequence>